<dbReference type="EMBL" id="DS995767">
    <property type="protein sequence ID" value="EGE07868.1"/>
    <property type="molecule type" value="Genomic_DNA"/>
</dbReference>
<keyword evidence="2" id="KW-1185">Reference proteome</keyword>
<evidence type="ECO:0000313" key="2">
    <source>
        <dbReference type="Proteomes" id="UP000009169"/>
    </source>
</evidence>
<sequence length="53" mass="5913">MAGSRRYICTYIHHHGRSGPWGGVRRGGGHPFIRFLGRSDSAAAHALRKVLRE</sequence>
<evidence type="ECO:0000313" key="1">
    <source>
        <dbReference type="EMBL" id="EGE07868.1"/>
    </source>
</evidence>
<dbReference type="HOGENOM" id="CLU_3070379_0_0_1"/>
<reference evidence="2" key="1">
    <citation type="journal article" date="2012" name="MBio">
        <title>Comparative genome analysis of Trichophyton rubrum and related dermatophytes reveals candidate genes involved in infection.</title>
        <authorList>
            <person name="Martinez D.A."/>
            <person name="Oliver B.G."/>
            <person name="Graeser Y."/>
            <person name="Goldberg J.M."/>
            <person name="Li W."/>
            <person name="Martinez-Rossi N.M."/>
            <person name="Monod M."/>
            <person name="Shelest E."/>
            <person name="Barton R.C."/>
            <person name="Birch E."/>
            <person name="Brakhage A.A."/>
            <person name="Chen Z."/>
            <person name="Gurr S.J."/>
            <person name="Heiman D."/>
            <person name="Heitman J."/>
            <person name="Kosti I."/>
            <person name="Rossi A."/>
            <person name="Saif S."/>
            <person name="Samalova M."/>
            <person name="Saunders C.W."/>
            <person name="Shea T."/>
            <person name="Summerbell R.C."/>
            <person name="Xu J."/>
            <person name="Young S."/>
            <person name="Zeng Q."/>
            <person name="Birren B.W."/>
            <person name="Cuomo C.A."/>
            <person name="White T.C."/>
        </authorList>
    </citation>
    <scope>NUCLEOTIDE SEQUENCE [LARGE SCALE GENOMIC DNA]</scope>
    <source>
        <strain evidence="2">ATCC MYA-4606 / CBS 127.97</strain>
    </source>
</reference>
<dbReference type="AlphaFoldDB" id="F2Q150"/>
<accession>F2Q150</accession>
<gene>
    <name evidence="1" type="ORF">TEQG_06846</name>
</gene>
<dbReference type="Proteomes" id="UP000009169">
    <property type="component" value="Unassembled WGS sequence"/>
</dbReference>
<proteinExistence type="predicted"/>
<protein>
    <submittedName>
        <fullName evidence="1">Uncharacterized protein</fullName>
    </submittedName>
</protein>
<name>F2Q150_TRIEC</name>
<dbReference type="VEuPathDB" id="FungiDB:TEQG_06846"/>
<organism evidence="1 2">
    <name type="scientific">Trichophyton equinum (strain ATCC MYA-4606 / CBS 127.97)</name>
    <name type="common">Horse ringworm fungus</name>
    <dbReference type="NCBI Taxonomy" id="559882"/>
    <lineage>
        <taxon>Eukaryota</taxon>
        <taxon>Fungi</taxon>
        <taxon>Dikarya</taxon>
        <taxon>Ascomycota</taxon>
        <taxon>Pezizomycotina</taxon>
        <taxon>Eurotiomycetes</taxon>
        <taxon>Eurotiomycetidae</taxon>
        <taxon>Onygenales</taxon>
        <taxon>Arthrodermataceae</taxon>
        <taxon>Trichophyton</taxon>
    </lineage>
</organism>